<dbReference type="GO" id="GO:0005743">
    <property type="term" value="C:mitochondrial inner membrane"/>
    <property type="evidence" value="ECO:0007669"/>
    <property type="project" value="TreeGrafter"/>
</dbReference>
<accession>A0A3S4AVR6</accession>
<evidence type="ECO:0000256" key="1">
    <source>
        <dbReference type="ARBA" id="ARBA00004141"/>
    </source>
</evidence>
<proteinExistence type="inferred from homology"/>
<comment type="similarity">
    <text evidence="2">Belongs to the OXA1/ALB3/YidC family.</text>
</comment>
<name>A0A3S4AVR6_9PEZI</name>
<evidence type="ECO:0000313" key="8">
    <source>
        <dbReference type="Proteomes" id="UP000289323"/>
    </source>
</evidence>
<dbReference type="EMBL" id="OUUZ01000019">
    <property type="protein sequence ID" value="SPQ27259.1"/>
    <property type="molecule type" value="Genomic_DNA"/>
</dbReference>
<feature type="region of interest" description="Disordered" evidence="6">
    <location>
        <begin position="46"/>
        <end position="65"/>
    </location>
</feature>
<organism evidence="7 8">
    <name type="scientific">Thermothielavioides terrestris</name>
    <dbReference type="NCBI Taxonomy" id="2587410"/>
    <lineage>
        <taxon>Eukaryota</taxon>
        <taxon>Fungi</taxon>
        <taxon>Dikarya</taxon>
        <taxon>Ascomycota</taxon>
        <taxon>Pezizomycotina</taxon>
        <taxon>Sordariomycetes</taxon>
        <taxon>Sordariomycetidae</taxon>
        <taxon>Sordariales</taxon>
        <taxon>Chaetomiaceae</taxon>
        <taxon>Thermothielavioides</taxon>
    </lineage>
</organism>
<keyword evidence="4" id="KW-1133">Transmembrane helix</keyword>
<comment type="subcellular location">
    <subcellularLocation>
        <location evidence="1">Membrane</location>
        <topology evidence="1">Multi-pass membrane protein</topology>
    </subcellularLocation>
</comment>
<evidence type="ECO:0000256" key="4">
    <source>
        <dbReference type="ARBA" id="ARBA00022989"/>
    </source>
</evidence>
<dbReference type="PANTHER" id="PTHR12428:SF65">
    <property type="entry name" value="CYTOCHROME C OXIDASE ASSEMBLY PROTEIN COX18, MITOCHONDRIAL"/>
    <property type="match status" value="1"/>
</dbReference>
<keyword evidence="5" id="KW-0472">Membrane</keyword>
<feature type="region of interest" description="Disordered" evidence="6">
    <location>
        <begin position="160"/>
        <end position="183"/>
    </location>
</feature>
<gene>
    <name evidence="7" type="ORF">TT172_LOCUS9678</name>
</gene>
<evidence type="ECO:0000256" key="3">
    <source>
        <dbReference type="ARBA" id="ARBA00022692"/>
    </source>
</evidence>
<dbReference type="InterPro" id="IPR001708">
    <property type="entry name" value="YidC/ALB3/OXA1/COX18"/>
</dbReference>
<feature type="compositionally biased region" description="Basic and acidic residues" evidence="6">
    <location>
        <begin position="167"/>
        <end position="176"/>
    </location>
</feature>
<dbReference type="GO" id="GO:0033617">
    <property type="term" value="P:mitochondrial respiratory chain complex IV assembly"/>
    <property type="evidence" value="ECO:0007669"/>
    <property type="project" value="TreeGrafter"/>
</dbReference>
<evidence type="ECO:0000256" key="6">
    <source>
        <dbReference type="SAM" id="MobiDB-lite"/>
    </source>
</evidence>
<evidence type="ECO:0000256" key="2">
    <source>
        <dbReference type="ARBA" id="ARBA00009877"/>
    </source>
</evidence>
<dbReference type="AlphaFoldDB" id="A0A3S4AVR6"/>
<dbReference type="GO" id="GO:0032979">
    <property type="term" value="P:protein insertion into mitochondrial inner membrane from matrix"/>
    <property type="evidence" value="ECO:0007669"/>
    <property type="project" value="TreeGrafter"/>
</dbReference>
<dbReference type="Proteomes" id="UP000289323">
    <property type="component" value="Unassembled WGS sequence"/>
</dbReference>
<evidence type="ECO:0000256" key="5">
    <source>
        <dbReference type="ARBA" id="ARBA00023136"/>
    </source>
</evidence>
<reference evidence="7 8" key="1">
    <citation type="submission" date="2018-04" db="EMBL/GenBank/DDBJ databases">
        <authorList>
            <person name="Huttner S."/>
            <person name="Dainat J."/>
        </authorList>
    </citation>
    <scope>NUCLEOTIDE SEQUENCE [LARGE SCALE GENOMIC DNA]</scope>
</reference>
<evidence type="ECO:0000313" key="7">
    <source>
        <dbReference type="EMBL" id="SPQ27259.1"/>
    </source>
</evidence>
<sequence length="434" mass="47852">MRALTRTWAAGLPPGFRIPRTTTTSPMPMRSFSSLRPLTLNNLIITHNNHHPNPASSSKRPTLLAQHHQPTKPRHHLPLQRRSFSLLPLLESTLTTAQTLLTTLHTAAGTPWYLTIPLFALVLNLATRLPATLYSRRVAVRRQRLEPLARAAAARVQAEVRALHQHQQREQPEQREQQQQQQKLLDEYVRRSARETTLRERRAGVQRWKHWLPSLAAFPVWIAGIEALRRMCGGPRGLLGSLIFGAKAVEQGAERGGSGLEGGGPGLEGGVQATSMPGAEEVGVVPEALAGGDISMATGGCLWFPDLMVADPYHILPVALSAILVLNMLPRSQAGLRLLLGGEDTQPAKAVGVKWRMRLQRALLMVAVFVGPATMDLPAALHLYWIASATVTWAQTAIIWRLMPLPKTVAPAKKSELNFVMPRREEPKRPPMEG</sequence>
<keyword evidence="3" id="KW-0812">Transmembrane</keyword>
<protein>
    <submittedName>
        <fullName evidence="7">858359e2-33d7-41e2-be96-9baf0f60dba8</fullName>
    </submittedName>
</protein>
<dbReference type="GO" id="GO:0032977">
    <property type="term" value="F:membrane insertase activity"/>
    <property type="evidence" value="ECO:0007669"/>
    <property type="project" value="InterPro"/>
</dbReference>
<dbReference type="PANTHER" id="PTHR12428">
    <property type="entry name" value="OXA1"/>
    <property type="match status" value="1"/>
</dbReference>